<dbReference type="SMART" id="SM00184">
    <property type="entry name" value="RING"/>
    <property type="match status" value="1"/>
</dbReference>
<dbReference type="Pfam" id="PF13639">
    <property type="entry name" value="zf-RING_2"/>
    <property type="match status" value="1"/>
</dbReference>
<gene>
    <name evidence="6" type="ORF">PV09_09822</name>
</gene>
<dbReference type="GeneID" id="27317795"/>
<evidence type="ECO:0000256" key="3">
    <source>
        <dbReference type="ARBA" id="ARBA00022833"/>
    </source>
</evidence>
<evidence type="ECO:0000256" key="1">
    <source>
        <dbReference type="ARBA" id="ARBA00022723"/>
    </source>
</evidence>
<feature type="domain" description="RING-type" evidence="5">
    <location>
        <begin position="290"/>
        <end position="327"/>
    </location>
</feature>
<dbReference type="InterPro" id="IPR001841">
    <property type="entry name" value="Znf_RING"/>
</dbReference>
<evidence type="ECO:0000256" key="4">
    <source>
        <dbReference type="PROSITE-ProRule" id="PRU00175"/>
    </source>
</evidence>
<keyword evidence="1" id="KW-0479">Metal-binding</keyword>
<dbReference type="RefSeq" id="XP_016208206.1">
    <property type="nucleotide sequence ID" value="XM_016363966.1"/>
</dbReference>
<dbReference type="PANTHER" id="PTHR15710">
    <property type="entry name" value="E3 UBIQUITIN-PROTEIN LIGASE PRAJA"/>
    <property type="match status" value="1"/>
</dbReference>
<proteinExistence type="predicted"/>
<dbReference type="InterPro" id="IPR013083">
    <property type="entry name" value="Znf_RING/FYVE/PHD"/>
</dbReference>
<organism evidence="6 7">
    <name type="scientific">Verruconis gallopava</name>
    <dbReference type="NCBI Taxonomy" id="253628"/>
    <lineage>
        <taxon>Eukaryota</taxon>
        <taxon>Fungi</taxon>
        <taxon>Dikarya</taxon>
        <taxon>Ascomycota</taxon>
        <taxon>Pezizomycotina</taxon>
        <taxon>Dothideomycetes</taxon>
        <taxon>Pleosporomycetidae</taxon>
        <taxon>Venturiales</taxon>
        <taxon>Sympoventuriaceae</taxon>
        <taxon>Verruconis</taxon>
    </lineage>
</organism>
<dbReference type="EMBL" id="KN847761">
    <property type="protein sequence ID" value="KIV98336.1"/>
    <property type="molecule type" value="Genomic_DNA"/>
</dbReference>
<reference evidence="6 7" key="1">
    <citation type="submission" date="2015-01" db="EMBL/GenBank/DDBJ databases">
        <title>The Genome Sequence of Ochroconis gallopava CBS43764.</title>
        <authorList>
            <consortium name="The Broad Institute Genomics Platform"/>
            <person name="Cuomo C."/>
            <person name="de Hoog S."/>
            <person name="Gorbushina A."/>
            <person name="Stielow B."/>
            <person name="Teixiera M."/>
            <person name="Abouelleil A."/>
            <person name="Chapman S.B."/>
            <person name="Priest M."/>
            <person name="Young S.K."/>
            <person name="Wortman J."/>
            <person name="Nusbaum C."/>
            <person name="Birren B."/>
        </authorList>
    </citation>
    <scope>NUCLEOTIDE SEQUENCE [LARGE SCALE GENOMIC DNA]</scope>
    <source>
        <strain evidence="6 7">CBS 43764</strain>
    </source>
</reference>
<keyword evidence="7" id="KW-1185">Reference proteome</keyword>
<dbReference type="Proteomes" id="UP000053259">
    <property type="component" value="Unassembled WGS sequence"/>
</dbReference>
<name>A0A0D1YCB6_9PEZI</name>
<dbReference type="AlphaFoldDB" id="A0A0D1YCB6"/>
<dbReference type="VEuPathDB" id="FungiDB:PV09_09822"/>
<evidence type="ECO:0000259" key="5">
    <source>
        <dbReference type="PROSITE" id="PS50089"/>
    </source>
</evidence>
<evidence type="ECO:0000313" key="6">
    <source>
        <dbReference type="EMBL" id="KIV98336.1"/>
    </source>
</evidence>
<dbReference type="STRING" id="253628.A0A0D1YCB6"/>
<dbReference type="Gene3D" id="3.30.40.10">
    <property type="entry name" value="Zinc/RING finger domain, C3HC4 (zinc finger)"/>
    <property type="match status" value="1"/>
</dbReference>
<keyword evidence="3" id="KW-0862">Zinc</keyword>
<evidence type="ECO:0000256" key="2">
    <source>
        <dbReference type="ARBA" id="ARBA00022771"/>
    </source>
</evidence>
<evidence type="ECO:0000313" key="7">
    <source>
        <dbReference type="Proteomes" id="UP000053259"/>
    </source>
</evidence>
<dbReference type="GO" id="GO:0008270">
    <property type="term" value="F:zinc ion binding"/>
    <property type="evidence" value="ECO:0007669"/>
    <property type="project" value="UniProtKB-KW"/>
</dbReference>
<dbReference type="PROSITE" id="PS50089">
    <property type="entry name" value="ZF_RING_2"/>
    <property type="match status" value="1"/>
</dbReference>
<dbReference type="SMART" id="SM00744">
    <property type="entry name" value="RINGv"/>
    <property type="match status" value="1"/>
</dbReference>
<protein>
    <recommendedName>
        <fullName evidence="5">RING-type domain-containing protein</fullName>
    </recommendedName>
</protein>
<dbReference type="SUPFAM" id="SSF57850">
    <property type="entry name" value="RING/U-box"/>
    <property type="match status" value="1"/>
</dbReference>
<keyword evidence="2 4" id="KW-0863">Zinc-finger</keyword>
<dbReference type="HOGENOM" id="CLU_839923_0_0_1"/>
<dbReference type="OrthoDB" id="3964832at2759"/>
<dbReference type="InterPro" id="IPR011016">
    <property type="entry name" value="Znf_RING-CH"/>
</dbReference>
<accession>A0A0D1YCB6</accession>
<sequence length="331" mass="37275">MATSITEAKSATSSLLEKVKPHMNDALTLEHLGFFLPLALKALDTIERLGVEDLPRELNEYKSTCDKLTEAIQSNEDSLGQRAWKDVTVEGKSWHDHLVIMQSCISTLQAEVNKIKDEIPLLAEAILAATELKRRIQSSEGSSPHFDIVDGTLLFLLHSLYLLQSLHRQNSDSVAELADPLLQCGLKCRSALPSTEEAVVWMESCQQLLVLLQGFSNTFVCFFIQKNKYKIAKLQALSIFSTMGTYYMQRNRVMLQRRVEDFSDANRAHPASESEIQALPRTTESVKEICVICRESMEITTMPCGHCYHYGCLSGWLEVAKSCPQCRKTLR</sequence>
<dbReference type="InParanoid" id="A0A0D1YCB6"/>